<evidence type="ECO:0000259" key="8">
    <source>
        <dbReference type="Pfam" id="PF13193"/>
    </source>
</evidence>
<evidence type="ECO:0000313" key="9">
    <source>
        <dbReference type="EMBL" id="UUY46044.1"/>
    </source>
</evidence>
<evidence type="ECO:0000256" key="5">
    <source>
        <dbReference type="ARBA" id="ARBA00022990"/>
    </source>
</evidence>
<evidence type="ECO:0000259" key="7">
    <source>
        <dbReference type="Pfam" id="PF00501"/>
    </source>
</evidence>
<dbReference type="Gene3D" id="3.30.300.30">
    <property type="match status" value="1"/>
</dbReference>
<accession>A0ABY5PPX5</accession>
<feature type="domain" description="AMP-dependent synthetase/ligase" evidence="7">
    <location>
        <begin position="58"/>
        <end position="442"/>
    </location>
</feature>
<dbReference type="RefSeq" id="WP_257854577.1">
    <property type="nucleotide sequence ID" value="NZ_CP102514.1"/>
</dbReference>
<evidence type="ECO:0000256" key="1">
    <source>
        <dbReference type="ARBA" id="ARBA00013275"/>
    </source>
</evidence>
<dbReference type="InterPro" id="IPR042099">
    <property type="entry name" value="ANL_N_sf"/>
</dbReference>
<sequence>MPHPIITKQRRPAAAFRLSDYEETCATFTWDQARSWLCGLPDGGLNIAFEAVDRHVMAGHGGWEALRCVASDDSVTHVSYAELADGASRFANVLVGLGTAPGERVFTLMGRCRELYATVLGTLRARRVLCPLFAAFGPEPVRQRLALGDARVLVTTEALYRRKVEEIRHTLPGLTHVLLAGRVTDPPPGTEVLDRLMEHASPVFPVPRTDPEDMALLHFTSGTTGTPKGAVHVHEAVVAHHATAAFALDLGPGDVYWCTADPGWVTGTSYGIIAPLTHGATLVVDEGEFDVHRWYRILDTQRVAVWYTSPTAIRMLMRATPPGSGRALPGPYDLSALRFIASVGEPLNPEAVLWGQEVLGLPVHDNWWQTETGAIMIANYASSDIRPGSMGRPLPGVHAAILERGQDGRVALDDGHVRPVTTPGAEGELALRPGWPSMFRDYLNDRARYDACFVDGWYLTGDLAKRDADGWFWFVGRADDVIKSAGHLIGPFEVESALMEHPAVAEAGVIGRPDPVAGAVVKAFVSLRPGYEPQAALKRELLAFARRRLGPAVAPREIEFDQNLPRTRSGKVMRRLLRARELGLPEGDLSTLEGPVRDPRGEGRP</sequence>
<dbReference type="Gene3D" id="3.40.50.12780">
    <property type="entry name" value="N-terminal domain of ligase-like"/>
    <property type="match status" value="1"/>
</dbReference>
<dbReference type="PANTHER" id="PTHR24095">
    <property type="entry name" value="ACETYL-COENZYME A SYNTHETASE"/>
    <property type="match status" value="1"/>
</dbReference>
<proteinExistence type="predicted"/>
<feature type="region of interest" description="Disordered" evidence="6">
    <location>
        <begin position="586"/>
        <end position="605"/>
    </location>
</feature>
<reference evidence="9" key="1">
    <citation type="submission" date="2022-08" db="EMBL/GenBank/DDBJ databases">
        <authorList>
            <person name="Tian L."/>
        </authorList>
    </citation>
    <scope>NUCLEOTIDE SEQUENCE</scope>
    <source>
        <strain evidence="9">CM253</strain>
    </source>
</reference>
<dbReference type="InterPro" id="IPR000873">
    <property type="entry name" value="AMP-dep_synth/lig_dom"/>
</dbReference>
<evidence type="ECO:0000313" key="10">
    <source>
        <dbReference type="Proteomes" id="UP001057738"/>
    </source>
</evidence>
<dbReference type="PROSITE" id="PS00455">
    <property type="entry name" value="AMP_BINDING"/>
    <property type="match status" value="1"/>
</dbReference>
<dbReference type="EMBL" id="CP102514">
    <property type="protein sequence ID" value="UUY46044.1"/>
    <property type="molecule type" value="Genomic_DNA"/>
</dbReference>
<dbReference type="SUPFAM" id="SSF56801">
    <property type="entry name" value="Acetyl-CoA synthetase-like"/>
    <property type="match status" value="1"/>
</dbReference>
<organism evidence="9 10">
    <name type="scientific">Streptomyces yangpuensis</name>
    <dbReference type="NCBI Taxonomy" id="1648182"/>
    <lineage>
        <taxon>Bacteria</taxon>
        <taxon>Bacillati</taxon>
        <taxon>Actinomycetota</taxon>
        <taxon>Actinomycetes</taxon>
        <taxon>Kitasatosporales</taxon>
        <taxon>Streptomycetaceae</taxon>
        <taxon>Streptomyces</taxon>
    </lineage>
</organism>
<dbReference type="PANTHER" id="PTHR24095:SF14">
    <property type="entry name" value="ACETYL-COENZYME A SYNTHETASE 1"/>
    <property type="match status" value="1"/>
</dbReference>
<evidence type="ECO:0000256" key="4">
    <source>
        <dbReference type="ARBA" id="ARBA00022840"/>
    </source>
</evidence>
<dbReference type="GeneID" id="95572164"/>
<keyword evidence="3" id="KW-0547">Nucleotide-binding</keyword>
<keyword evidence="10" id="KW-1185">Reference proteome</keyword>
<name>A0ABY5PPX5_9ACTN</name>
<evidence type="ECO:0000256" key="2">
    <source>
        <dbReference type="ARBA" id="ARBA00022598"/>
    </source>
</evidence>
<feature type="domain" description="AMP-binding enzyme C-terminal" evidence="8">
    <location>
        <begin position="493"/>
        <end position="571"/>
    </location>
</feature>
<dbReference type="GO" id="GO:0003987">
    <property type="term" value="F:acetate-CoA ligase activity"/>
    <property type="evidence" value="ECO:0007669"/>
    <property type="project" value="UniProtKB-EC"/>
</dbReference>
<dbReference type="Proteomes" id="UP001057738">
    <property type="component" value="Chromosome"/>
</dbReference>
<dbReference type="InterPro" id="IPR045851">
    <property type="entry name" value="AMP-bd_C_sf"/>
</dbReference>
<dbReference type="NCBIfam" id="NF003313">
    <property type="entry name" value="PRK04319.1"/>
    <property type="match status" value="1"/>
</dbReference>
<evidence type="ECO:0000256" key="3">
    <source>
        <dbReference type="ARBA" id="ARBA00022741"/>
    </source>
</evidence>
<keyword evidence="5" id="KW-0007">Acetylation</keyword>
<gene>
    <name evidence="9" type="primary">acsA</name>
    <name evidence="9" type="ORF">NRK68_01760</name>
</gene>
<feature type="compositionally biased region" description="Basic and acidic residues" evidence="6">
    <location>
        <begin position="595"/>
        <end position="605"/>
    </location>
</feature>
<dbReference type="Pfam" id="PF00501">
    <property type="entry name" value="AMP-binding"/>
    <property type="match status" value="1"/>
</dbReference>
<dbReference type="InterPro" id="IPR025110">
    <property type="entry name" value="AMP-bd_C"/>
</dbReference>
<evidence type="ECO:0000256" key="6">
    <source>
        <dbReference type="SAM" id="MobiDB-lite"/>
    </source>
</evidence>
<dbReference type="Pfam" id="PF13193">
    <property type="entry name" value="AMP-binding_C"/>
    <property type="match status" value="1"/>
</dbReference>
<dbReference type="EC" id="6.2.1.1" evidence="1"/>
<dbReference type="InterPro" id="IPR020845">
    <property type="entry name" value="AMP-binding_CS"/>
</dbReference>
<keyword evidence="4" id="KW-0067">ATP-binding</keyword>
<protein>
    <recommendedName>
        <fullName evidence="1">acetate--CoA ligase</fullName>
        <ecNumber evidence="1">6.2.1.1</ecNumber>
    </recommendedName>
</protein>
<keyword evidence="2 9" id="KW-0436">Ligase</keyword>